<name>A0A445AE59_ARAHY</name>
<evidence type="ECO:0000313" key="1">
    <source>
        <dbReference type="EMBL" id="RYR24710.1"/>
    </source>
</evidence>
<reference evidence="1 2" key="1">
    <citation type="submission" date="2019-01" db="EMBL/GenBank/DDBJ databases">
        <title>Sequencing of cultivated peanut Arachis hypogaea provides insights into genome evolution and oil improvement.</title>
        <authorList>
            <person name="Chen X."/>
        </authorList>
    </citation>
    <scope>NUCLEOTIDE SEQUENCE [LARGE SCALE GENOMIC DNA]</scope>
    <source>
        <strain evidence="2">cv. Fuhuasheng</strain>
        <tissue evidence="1">Leaves</tissue>
    </source>
</reference>
<comment type="caution">
    <text evidence="1">The sequence shown here is derived from an EMBL/GenBank/DDBJ whole genome shotgun (WGS) entry which is preliminary data.</text>
</comment>
<evidence type="ECO:0000313" key="2">
    <source>
        <dbReference type="Proteomes" id="UP000289738"/>
    </source>
</evidence>
<dbReference type="AlphaFoldDB" id="A0A445AE59"/>
<protein>
    <submittedName>
        <fullName evidence="1">Uncharacterized protein</fullName>
    </submittedName>
</protein>
<gene>
    <name evidence="1" type="ORF">Ahy_B02g058226</name>
</gene>
<proteinExistence type="predicted"/>
<organism evidence="1 2">
    <name type="scientific">Arachis hypogaea</name>
    <name type="common">Peanut</name>
    <dbReference type="NCBI Taxonomy" id="3818"/>
    <lineage>
        <taxon>Eukaryota</taxon>
        <taxon>Viridiplantae</taxon>
        <taxon>Streptophyta</taxon>
        <taxon>Embryophyta</taxon>
        <taxon>Tracheophyta</taxon>
        <taxon>Spermatophyta</taxon>
        <taxon>Magnoliopsida</taxon>
        <taxon>eudicotyledons</taxon>
        <taxon>Gunneridae</taxon>
        <taxon>Pentapetalae</taxon>
        <taxon>rosids</taxon>
        <taxon>fabids</taxon>
        <taxon>Fabales</taxon>
        <taxon>Fabaceae</taxon>
        <taxon>Papilionoideae</taxon>
        <taxon>50 kb inversion clade</taxon>
        <taxon>dalbergioids sensu lato</taxon>
        <taxon>Dalbergieae</taxon>
        <taxon>Pterocarpus clade</taxon>
        <taxon>Arachis</taxon>
    </lineage>
</organism>
<keyword evidence="2" id="KW-1185">Reference proteome</keyword>
<accession>A0A445AE59</accession>
<dbReference type="EMBL" id="SDMP01000012">
    <property type="protein sequence ID" value="RYR24710.1"/>
    <property type="molecule type" value="Genomic_DNA"/>
</dbReference>
<dbReference type="Proteomes" id="UP000289738">
    <property type="component" value="Chromosome B02"/>
</dbReference>
<sequence>MNPKPLIETVSATTPLPVTPASLVSLLSRARRRQPLNLTSSLSRLSPHLISRQFVTLSLWVFHLVALSVSHRAPAFASSEPVKQHLLPRVVVVVVFSTRCKFSGPI</sequence>